<dbReference type="SUPFAM" id="SSF52499">
    <property type="entry name" value="Isochorismatase-like hydrolases"/>
    <property type="match status" value="1"/>
</dbReference>
<dbReference type="Proteomes" id="UP000321058">
    <property type="component" value="Unassembled WGS sequence"/>
</dbReference>
<evidence type="ECO:0000256" key="3">
    <source>
        <dbReference type="ARBA" id="ARBA00022723"/>
    </source>
</evidence>
<gene>
    <name evidence="9" type="ORF">RSO01_22810</name>
</gene>
<evidence type="ECO:0000259" key="8">
    <source>
        <dbReference type="Pfam" id="PF00857"/>
    </source>
</evidence>
<reference evidence="9 10" key="1">
    <citation type="submission" date="2019-07" db="EMBL/GenBank/DDBJ databases">
        <title>Whole genome shotgun sequence of Reyranella soli NBRC 108950.</title>
        <authorList>
            <person name="Hosoyama A."/>
            <person name="Uohara A."/>
            <person name="Ohji S."/>
            <person name="Ichikawa N."/>
        </authorList>
    </citation>
    <scope>NUCLEOTIDE SEQUENCE [LARGE SCALE GENOMIC DNA]</scope>
    <source>
        <strain evidence="9 10">NBRC 108950</strain>
    </source>
</reference>
<evidence type="ECO:0000313" key="9">
    <source>
        <dbReference type="EMBL" id="GEP55115.1"/>
    </source>
</evidence>
<organism evidence="9 10">
    <name type="scientific">Reyranella soli</name>
    <dbReference type="NCBI Taxonomy" id="1230389"/>
    <lineage>
        <taxon>Bacteria</taxon>
        <taxon>Pseudomonadati</taxon>
        <taxon>Pseudomonadota</taxon>
        <taxon>Alphaproteobacteria</taxon>
        <taxon>Hyphomicrobiales</taxon>
        <taxon>Reyranellaceae</taxon>
        <taxon>Reyranella</taxon>
    </lineage>
</organism>
<dbReference type="InterPro" id="IPR036380">
    <property type="entry name" value="Isochorismatase-like_sf"/>
</dbReference>
<dbReference type="PANTHER" id="PTHR11080">
    <property type="entry name" value="PYRAZINAMIDASE/NICOTINAMIDASE"/>
    <property type="match status" value="1"/>
</dbReference>
<accession>A0A512N816</accession>
<comment type="caution">
    <text evidence="9">The sequence shown here is derived from an EMBL/GenBank/DDBJ whole genome shotgun (WGS) entry which is preliminary data.</text>
</comment>
<comment type="similarity">
    <text evidence="1">Belongs to the isochorismatase family.</text>
</comment>
<evidence type="ECO:0000256" key="7">
    <source>
        <dbReference type="ARBA" id="ARBA00043224"/>
    </source>
</evidence>
<protein>
    <recommendedName>
        <fullName evidence="6">nicotinamidase</fullName>
        <ecNumber evidence="6">3.5.1.19</ecNumber>
    </recommendedName>
    <alternativeName>
        <fullName evidence="7">Nicotinamide deamidase</fullName>
    </alternativeName>
</protein>
<dbReference type="PANTHER" id="PTHR11080:SF2">
    <property type="entry name" value="LD05707P"/>
    <property type="match status" value="1"/>
</dbReference>
<evidence type="ECO:0000256" key="2">
    <source>
        <dbReference type="ARBA" id="ARBA00022642"/>
    </source>
</evidence>
<keyword evidence="10" id="KW-1185">Reference proteome</keyword>
<evidence type="ECO:0000313" key="10">
    <source>
        <dbReference type="Proteomes" id="UP000321058"/>
    </source>
</evidence>
<dbReference type="InterPro" id="IPR000868">
    <property type="entry name" value="Isochorismatase-like_dom"/>
</dbReference>
<dbReference type="GO" id="GO:0046872">
    <property type="term" value="F:metal ion binding"/>
    <property type="evidence" value="ECO:0007669"/>
    <property type="project" value="UniProtKB-KW"/>
</dbReference>
<keyword evidence="3" id="KW-0479">Metal-binding</keyword>
<comment type="pathway">
    <text evidence="5">Cofactor biosynthesis; nicotinate biosynthesis; nicotinate from nicotinamide: step 1/1.</text>
</comment>
<evidence type="ECO:0000256" key="1">
    <source>
        <dbReference type="ARBA" id="ARBA00006336"/>
    </source>
</evidence>
<evidence type="ECO:0000256" key="4">
    <source>
        <dbReference type="ARBA" id="ARBA00022801"/>
    </source>
</evidence>
<dbReference type="Pfam" id="PF00857">
    <property type="entry name" value="Isochorismatase"/>
    <property type="match status" value="1"/>
</dbReference>
<keyword evidence="2" id="KW-0662">Pyridine nucleotide biosynthesis</keyword>
<dbReference type="AlphaFoldDB" id="A0A512N816"/>
<dbReference type="GO" id="GO:0019363">
    <property type="term" value="P:pyridine nucleotide biosynthetic process"/>
    <property type="evidence" value="ECO:0007669"/>
    <property type="project" value="UniProtKB-KW"/>
</dbReference>
<keyword evidence="4" id="KW-0378">Hydrolase</keyword>
<dbReference type="EC" id="3.5.1.19" evidence="6"/>
<dbReference type="Gene3D" id="3.40.50.850">
    <property type="entry name" value="Isochorismatase-like"/>
    <property type="match status" value="1"/>
</dbReference>
<dbReference type="EMBL" id="BKAJ01000033">
    <property type="protein sequence ID" value="GEP55115.1"/>
    <property type="molecule type" value="Genomic_DNA"/>
</dbReference>
<sequence>MHKDLKLPTAGLVIRKGFNKNVDSYSAFEADGKTMTGLAGYLKERGVDTVFVTGLATDFCVAWTALDARKLGFTAYVIEDATRAIDLNGSLAAAWKKMDEAGVKRIQASDIA</sequence>
<name>A0A512N816_9HYPH</name>
<proteinExistence type="inferred from homology"/>
<dbReference type="GO" id="GO:0008936">
    <property type="term" value="F:nicotinamidase activity"/>
    <property type="evidence" value="ECO:0007669"/>
    <property type="project" value="UniProtKB-EC"/>
</dbReference>
<feature type="domain" description="Isochorismatase-like" evidence="8">
    <location>
        <begin position="24"/>
        <end position="104"/>
    </location>
</feature>
<dbReference type="InterPro" id="IPR052347">
    <property type="entry name" value="Isochorismatase_Nicotinamidase"/>
</dbReference>
<evidence type="ECO:0000256" key="5">
    <source>
        <dbReference type="ARBA" id="ARBA00037900"/>
    </source>
</evidence>
<evidence type="ECO:0000256" key="6">
    <source>
        <dbReference type="ARBA" id="ARBA00039017"/>
    </source>
</evidence>